<accession>A0A6J5U5F7</accession>
<feature type="compositionally biased region" description="Low complexity" evidence="1">
    <location>
        <begin position="28"/>
        <end position="42"/>
    </location>
</feature>
<keyword evidence="2" id="KW-1133">Transmembrane helix</keyword>
<feature type="transmembrane region" description="Helical" evidence="2">
    <location>
        <begin position="63"/>
        <end position="80"/>
    </location>
</feature>
<feature type="transmembrane region" description="Helical" evidence="2">
    <location>
        <begin position="92"/>
        <end position="115"/>
    </location>
</feature>
<evidence type="ECO:0000313" key="4">
    <source>
        <dbReference type="Proteomes" id="UP000507222"/>
    </source>
</evidence>
<keyword evidence="2" id="KW-0472">Membrane</keyword>
<name>A0A6J5U5F7_PRUAR</name>
<dbReference type="AlphaFoldDB" id="A0A6J5U5F7"/>
<evidence type="ECO:0000313" key="3">
    <source>
        <dbReference type="EMBL" id="CAB4271640.1"/>
    </source>
</evidence>
<dbReference type="PANTHER" id="PTHR35698:SF2">
    <property type="entry name" value="DNA-BINDING PROTEIN RHL1"/>
    <property type="match status" value="1"/>
</dbReference>
<gene>
    <name evidence="3" type="ORF">CURHAP_LOCUS18040</name>
</gene>
<feature type="region of interest" description="Disordered" evidence="1">
    <location>
        <begin position="1"/>
        <end position="52"/>
    </location>
</feature>
<dbReference type="Proteomes" id="UP000507222">
    <property type="component" value="Unassembled WGS sequence"/>
</dbReference>
<evidence type="ECO:0000256" key="2">
    <source>
        <dbReference type="SAM" id="Phobius"/>
    </source>
</evidence>
<dbReference type="EMBL" id="CAEKDK010000002">
    <property type="protein sequence ID" value="CAB4271640.1"/>
    <property type="molecule type" value="Genomic_DNA"/>
</dbReference>
<dbReference type="InterPro" id="IPR038859">
    <property type="entry name" value="RHL1"/>
</dbReference>
<dbReference type="GO" id="GO:0003677">
    <property type="term" value="F:DNA binding"/>
    <property type="evidence" value="ECO:0007669"/>
    <property type="project" value="InterPro"/>
</dbReference>
<proteinExistence type="predicted"/>
<protein>
    <submittedName>
        <fullName evidence="3">Uncharacterized protein</fullName>
    </submittedName>
</protein>
<reference evidence="3 4" key="1">
    <citation type="submission" date="2020-05" db="EMBL/GenBank/DDBJ databases">
        <authorList>
            <person name="Campoy J."/>
            <person name="Schneeberger K."/>
            <person name="Spophaly S."/>
        </authorList>
    </citation>
    <scope>NUCLEOTIDE SEQUENCE [LARGE SCALE GENOMIC DNA]</scope>
    <source>
        <strain evidence="3">PruArmRojPasFocal</strain>
    </source>
</reference>
<sequence>MVGRTSSSTKKRNNEEDPNPAPSPTTYSQRSLLSPTRLSPPSNTVVTHHGKDVLKKSQRKNRFLFSFPGLFAPMGGGKIGELKDLGTKNSVLYLDFPLVISFSCPISYFPMLGGLGHKLRTVKKTNLISLRNLPRIIKETRVLVDHPEGTHFPVMCPHMLQ</sequence>
<organism evidence="3 4">
    <name type="scientific">Prunus armeniaca</name>
    <name type="common">Apricot</name>
    <name type="synonym">Armeniaca vulgaris</name>
    <dbReference type="NCBI Taxonomy" id="36596"/>
    <lineage>
        <taxon>Eukaryota</taxon>
        <taxon>Viridiplantae</taxon>
        <taxon>Streptophyta</taxon>
        <taxon>Embryophyta</taxon>
        <taxon>Tracheophyta</taxon>
        <taxon>Spermatophyta</taxon>
        <taxon>Magnoliopsida</taxon>
        <taxon>eudicotyledons</taxon>
        <taxon>Gunneridae</taxon>
        <taxon>Pentapetalae</taxon>
        <taxon>rosids</taxon>
        <taxon>fabids</taxon>
        <taxon>Rosales</taxon>
        <taxon>Rosaceae</taxon>
        <taxon>Amygdaloideae</taxon>
        <taxon>Amygdaleae</taxon>
        <taxon>Prunus</taxon>
    </lineage>
</organism>
<dbReference type="GO" id="GO:0042023">
    <property type="term" value="P:DNA endoreduplication"/>
    <property type="evidence" value="ECO:0007669"/>
    <property type="project" value="InterPro"/>
</dbReference>
<dbReference type="PANTHER" id="PTHR35698">
    <property type="entry name" value="DNA-BINDING PROTEIN RHL1"/>
    <property type="match status" value="1"/>
</dbReference>
<evidence type="ECO:0000256" key="1">
    <source>
        <dbReference type="SAM" id="MobiDB-lite"/>
    </source>
</evidence>
<keyword evidence="2" id="KW-0812">Transmembrane</keyword>